<organism evidence="1 2">
    <name type="scientific">Heliocybe sulcata</name>
    <dbReference type="NCBI Taxonomy" id="5364"/>
    <lineage>
        <taxon>Eukaryota</taxon>
        <taxon>Fungi</taxon>
        <taxon>Dikarya</taxon>
        <taxon>Basidiomycota</taxon>
        <taxon>Agaricomycotina</taxon>
        <taxon>Agaricomycetes</taxon>
        <taxon>Gloeophyllales</taxon>
        <taxon>Gloeophyllaceae</taxon>
        <taxon>Heliocybe</taxon>
    </lineage>
</organism>
<dbReference type="OrthoDB" id="3227343at2759"/>
<reference evidence="1 2" key="1">
    <citation type="journal article" date="2019" name="Nat. Ecol. Evol.">
        <title>Megaphylogeny resolves global patterns of mushroom evolution.</title>
        <authorList>
            <person name="Varga T."/>
            <person name="Krizsan K."/>
            <person name="Foldi C."/>
            <person name="Dima B."/>
            <person name="Sanchez-Garcia M."/>
            <person name="Sanchez-Ramirez S."/>
            <person name="Szollosi G.J."/>
            <person name="Szarkandi J.G."/>
            <person name="Papp V."/>
            <person name="Albert L."/>
            <person name="Andreopoulos W."/>
            <person name="Angelini C."/>
            <person name="Antonin V."/>
            <person name="Barry K.W."/>
            <person name="Bougher N.L."/>
            <person name="Buchanan P."/>
            <person name="Buyck B."/>
            <person name="Bense V."/>
            <person name="Catcheside P."/>
            <person name="Chovatia M."/>
            <person name="Cooper J."/>
            <person name="Damon W."/>
            <person name="Desjardin D."/>
            <person name="Finy P."/>
            <person name="Geml J."/>
            <person name="Haridas S."/>
            <person name="Hughes K."/>
            <person name="Justo A."/>
            <person name="Karasinski D."/>
            <person name="Kautmanova I."/>
            <person name="Kiss B."/>
            <person name="Kocsube S."/>
            <person name="Kotiranta H."/>
            <person name="LaButti K.M."/>
            <person name="Lechner B.E."/>
            <person name="Liimatainen K."/>
            <person name="Lipzen A."/>
            <person name="Lukacs Z."/>
            <person name="Mihaltcheva S."/>
            <person name="Morgado L.N."/>
            <person name="Niskanen T."/>
            <person name="Noordeloos M.E."/>
            <person name="Ohm R.A."/>
            <person name="Ortiz-Santana B."/>
            <person name="Ovrebo C."/>
            <person name="Racz N."/>
            <person name="Riley R."/>
            <person name="Savchenko A."/>
            <person name="Shiryaev A."/>
            <person name="Soop K."/>
            <person name="Spirin V."/>
            <person name="Szebenyi C."/>
            <person name="Tomsovsky M."/>
            <person name="Tulloss R.E."/>
            <person name="Uehling J."/>
            <person name="Grigoriev I.V."/>
            <person name="Vagvolgyi C."/>
            <person name="Papp T."/>
            <person name="Martin F.M."/>
            <person name="Miettinen O."/>
            <person name="Hibbett D.S."/>
            <person name="Nagy L.G."/>
        </authorList>
    </citation>
    <scope>NUCLEOTIDE SEQUENCE [LARGE SCALE GENOMIC DNA]</scope>
    <source>
        <strain evidence="1 2">OMC1185</strain>
    </source>
</reference>
<protein>
    <submittedName>
        <fullName evidence="1">Uncharacterized protein</fullName>
    </submittedName>
</protein>
<feature type="non-terminal residue" evidence="1">
    <location>
        <position position="78"/>
    </location>
</feature>
<sequence length="78" mass="8764">GVRQFAEQALFNLAKAHDAIIESRVVQTHYANKKRRPEDPIPVGALVYLSTENLNLPKGRARKLAPRFIGPYVVTKSH</sequence>
<dbReference type="Proteomes" id="UP000305948">
    <property type="component" value="Unassembled WGS sequence"/>
</dbReference>
<gene>
    <name evidence="1" type="ORF">OE88DRAFT_1595183</name>
</gene>
<dbReference type="AlphaFoldDB" id="A0A5C3MVB6"/>
<accession>A0A5C3MVB6</accession>
<name>A0A5C3MVB6_9AGAM</name>
<proteinExistence type="predicted"/>
<dbReference type="STRING" id="5364.A0A5C3MVB6"/>
<evidence type="ECO:0000313" key="1">
    <source>
        <dbReference type="EMBL" id="TFK48863.1"/>
    </source>
</evidence>
<keyword evidence="2" id="KW-1185">Reference proteome</keyword>
<dbReference type="EMBL" id="ML213518">
    <property type="protein sequence ID" value="TFK48863.1"/>
    <property type="molecule type" value="Genomic_DNA"/>
</dbReference>
<feature type="non-terminal residue" evidence="1">
    <location>
        <position position="1"/>
    </location>
</feature>
<evidence type="ECO:0000313" key="2">
    <source>
        <dbReference type="Proteomes" id="UP000305948"/>
    </source>
</evidence>